<accession>A0A8J7VR79</accession>
<protein>
    <submittedName>
        <fullName evidence="1">Uncharacterized protein</fullName>
    </submittedName>
</protein>
<dbReference type="Proteomes" id="UP000675747">
    <property type="component" value="Unassembled WGS sequence"/>
</dbReference>
<comment type="caution">
    <text evidence="1">The sequence shown here is derived from an EMBL/GenBank/DDBJ whole genome shotgun (WGS) entry which is preliminary data.</text>
</comment>
<evidence type="ECO:0000313" key="3">
    <source>
        <dbReference type="Proteomes" id="UP000675747"/>
    </source>
</evidence>
<reference evidence="2 3" key="1">
    <citation type="journal article" date="2021" name="Microbiol. Resour. Announc.">
        <title>Draft Genome Sequence of Coralloluteibacterium stylophorae LMG 29479T.</title>
        <authorList>
            <person name="Karlyshev A.V."/>
            <person name="Kudryashova E.B."/>
            <person name="Ariskina E.V."/>
            <person name="Conroy A.P."/>
            <person name="Abidueva E.Y."/>
        </authorList>
    </citation>
    <scope>NUCLEOTIDE SEQUENCE [LARGE SCALE GENOMIC DNA]</scope>
    <source>
        <strain evidence="2 3">LMG 29479</strain>
    </source>
</reference>
<evidence type="ECO:0000313" key="2">
    <source>
        <dbReference type="EMBL" id="MBS7455806.1"/>
    </source>
</evidence>
<gene>
    <name evidence="2" type="ORF">KB893_001480</name>
    <name evidence="1" type="ORF">KB893_03435</name>
</gene>
<reference evidence="1" key="2">
    <citation type="submission" date="2021-04" db="EMBL/GenBank/DDBJ databases">
        <authorList>
            <person name="Karlyshev A.V."/>
        </authorList>
    </citation>
    <scope>NUCLEOTIDE SEQUENCE</scope>
    <source>
        <strain evidence="1">LMG 29479</strain>
    </source>
</reference>
<name>A0A8J7VR79_9GAMM</name>
<keyword evidence="3" id="KW-1185">Reference proteome</keyword>
<organism evidence="1">
    <name type="scientific">Coralloluteibacterium stylophorae</name>
    <dbReference type="NCBI Taxonomy" id="1776034"/>
    <lineage>
        <taxon>Bacteria</taxon>
        <taxon>Pseudomonadati</taxon>
        <taxon>Pseudomonadota</taxon>
        <taxon>Gammaproteobacteria</taxon>
        <taxon>Lysobacterales</taxon>
        <taxon>Lysobacteraceae</taxon>
        <taxon>Coralloluteibacterium</taxon>
    </lineage>
</organism>
<dbReference type="EMBL" id="JAGQFT010000014">
    <property type="protein sequence ID" value="MBR0561580.1"/>
    <property type="molecule type" value="Genomic_DNA"/>
</dbReference>
<dbReference type="RefSeq" id="WP_211925549.1">
    <property type="nucleotide sequence ID" value="NZ_JAGQFT020000001.1"/>
</dbReference>
<dbReference type="EMBL" id="JAGQFT020000001">
    <property type="protein sequence ID" value="MBS7455806.1"/>
    <property type="molecule type" value="Genomic_DNA"/>
</dbReference>
<evidence type="ECO:0000313" key="1">
    <source>
        <dbReference type="EMBL" id="MBR0561580.1"/>
    </source>
</evidence>
<dbReference type="AlphaFoldDB" id="A0A8J7VR79"/>
<sequence>MLDRIGLVMRAVLEAAERGETLSPGVIDALGDGDGWIGTHGGRIGLTDEGRIALGVFRTACAADASPRRALVEPS</sequence>
<proteinExistence type="predicted"/>